<accession>A0A7R9LEF7</accession>
<gene>
    <name evidence="10" type="ORF">ONB1V03_LOCUS1723</name>
</gene>
<keyword evidence="3" id="KW-0862">Zinc</keyword>
<keyword evidence="7" id="KW-0675">Receptor</keyword>
<dbReference type="InterPro" id="IPR050234">
    <property type="entry name" value="Nuclear_hormone_rcpt_NR1"/>
</dbReference>
<evidence type="ECO:0000256" key="8">
    <source>
        <dbReference type="ARBA" id="ARBA00023242"/>
    </source>
</evidence>
<evidence type="ECO:0000313" key="10">
    <source>
        <dbReference type="EMBL" id="CAD7639012.1"/>
    </source>
</evidence>
<dbReference type="EMBL" id="OC915165">
    <property type="protein sequence ID" value="CAD7639012.1"/>
    <property type="molecule type" value="Genomic_DNA"/>
</dbReference>
<dbReference type="PANTHER" id="PTHR24082">
    <property type="entry name" value="NUCLEAR HORMONE RECEPTOR"/>
    <property type="match status" value="1"/>
</dbReference>
<dbReference type="SUPFAM" id="SSF57716">
    <property type="entry name" value="Glucocorticoid receptor-like (DNA-binding domain)"/>
    <property type="match status" value="1"/>
</dbReference>
<dbReference type="SMART" id="SM00399">
    <property type="entry name" value="ZnF_C4"/>
    <property type="match status" value="1"/>
</dbReference>
<evidence type="ECO:0000256" key="3">
    <source>
        <dbReference type="ARBA" id="ARBA00022833"/>
    </source>
</evidence>
<dbReference type="Gene3D" id="3.30.50.10">
    <property type="entry name" value="Erythroid Transcription Factor GATA-1, subunit A"/>
    <property type="match status" value="1"/>
</dbReference>
<dbReference type="InterPro" id="IPR013088">
    <property type="entry name" value="Znf_NHR/GATA"/>
</dbReference>
<dbReference type="OrthoDB" id="10018779at2759"/>
<keyword evidence="1" id="KW-0479">Metal-binding</keyword>
<evidence type="ECO:0000256" key="5">
    <source>
        <dbReference type="ARBA" id="ARBA00023125"/>
    </source>
</evidence>
<evidence type="ECO:0000256" key="2">
    <source>
        <dbReference type="ARBA" id="ARBA00022771"/>
    </source>
</evidence>
<keyword evidence="11" id="KW-1185">Reference proteome</keyword>
<reference evidence="10" key="1">
    <citation type="submission" date="2020-11" db="EMBL/GenBank/DDBJ databases">
        <authorList>
            <person name="Tran Van P."/>
        </authorList>
    </citation>
    <scope>NUCLEOTIDE SEQUENCE</scope>
</reference>
<dbReference type="GO" id="GO:0000978">
    <property type="term" value="F:RNA polymerase II cis-regulatory region sequence-specific DNA binding"/>
    <property type="evidence" value="ECO:0007669"/>
    <property type="project" value="TreeGrafter"/>
</dbReference>
<dbReference type="PROSITE" id="PS51030">
    <property type="entry name" value="NUCLEAR_REC_DBD_2"/>
    <property type="match status" value="1"/>
</dbReference>
<protein>
    <recommendedName>
        <fullName evidence="9">Nuclear receptor domain-containing protein</fullName>
    </recommendedName>
</protein>
<dbReference type="PRINTS" id="PR00047">
    <property type="entry name" value="STROIDFINGER"/>
</dbReference>
<dbReference type="InterPro" id="IPR001628">
    <property type="entry name" value="Znf_hrmn_rcpt"/>
</dbReference>
<dbReference type="GO" id="GO:0000122">
    <property type="term" value="P:negative regulation of transcription by RNA polymerase II"/>
    <property type="evidence" value="ECO:0007669"/>
    <property type="project" value="TreeGrafter"/>
</dbReference>
<keyword evidence="4" id="KW-0805">Transcription regulation</keyword>
<keyword evidence="5" id="KW-0238">DNA-binding</keyword>
<evidence type="ECO:0000256" key="1">
    <source>
        <dbReference type="ARBA" id="ARBA00022723"/>
    </source>
</evidence>
<dbReference type="PANTHER" id="PTHR24082:SF283">
    <property type="entry name" value="NUCLEAR HORMONE RECEPTOR HR96"/>
    <property type="match status" value="1"/>
</dbReference>
<name>A0A7R9LEF7_9ACAR</name>
<dbReference type="AlphaFoldDB" id="A0A7R9LEF7"/>
<keyword evidence="2" id="KW-0863">Zinc-finger</keyword>
<dbReference type="EMBL" id="CAJPVJ010000340">
    <property type="protein sequence ID" value="CAG2162123.1"/>
    <property type="molecule type" value="Genomic_DNA"/>
</dbReference>
<proteinExistence type="predicted"/>
<dbReference type="GO" id="GO:0030154">
    <property type="term" value="P:cell differentiation"/>
    <property type="evidence" value="ECO:0007669"/>
    <property type="project" value="TreeGrafter"/>
</dbReference>
<keyword evidence="6" id="KW-0804">Transcription</keyword>
<dbReference type="Proteomes" id="UP000728032">
    <property type="component" value="Unassembled WGS sequence"/>
</dbReference>
<evidence type="ECO:0000256" key="4">
    <source>
        <dbReference type="ARBA" id="ARBA00023015"/>
    </source>
</evidence>
<feature type="domain" description="Nuclear receptor" evidence="9">
    <location>
        <begin position="9"/>
        <end position="84"/>
    </location>
</feature>
<dbReference type="GO" id="GO:0045944">
    <property type="term" value="P:positive regulation of transcription by RNA polymerase II"/>
    <property type="evidence" value="ECO:0007669"/>
    <property type="project" value="TreeGrafter"/>
</dbReference>
<dbReference type="Pfam" id="PF00105">
    <property type="entry name" value="zf-C4"/>
    <property type="match status" value="1"/>
</dbReference>
<evidence type="ECO:0000256" key="6">
    <source>
        <dbReference type="ARBA" id="ARBA00023163"/>
    </source>
</evidence>
<organism evidence="10">
    <name type="scientific">Oppiella nova</name>
    <dbReference type="NCBI Taxonomy" id="334625"/>
    <lineage>
        <taxon>Eukaryota</taxon>
        <taxon>Metazoa</taxon>
        <taxon>Ecdysozoa</taxon>
        <taxon>Arthropoda</taxon>
        <taxon>Chelicerata</taxon>
        <taxon>Arachnida</taxon>
        <taxon>Acari</taxon>
        <taxon>Acariformes</taxon>
        <taxon>Sarcoptiformes</taxon>
        <taxon>Oribatida</taxon>
        <taxon>Brachypylina</taxon>
        <taxon>Oppioidea</taxon>
        <taxon>Oppiidae</taxon>
        <taxon>Oppiella</taxon>
    </lineage>
</organism>
<dbReference type="GO" id="GO:0004879">
    <property type="term" value="F:nuclear receptor activity"/>
    <property type="evidence" value="ECO:0007669"/>
    <property type="project" value="TreeGrafter"/>
</dbReference>
<dbReference type="GO" id="GO:0008270">
    <property type="term" value="F:zinc ion binding"/>
    <property type="evidence" value="ECO:0007669"/>
    <property type="project" value="UniProtKB-KW"/>
</dbReference>
<evidence type="ECO:0000256" key="7">
    <source>
        <dbReference type="ARBA" id="ARBA00023170"/>
    </source>
</evidence>
<evidence type="ECO:0000259" key="9">
    <source>
        <dbReference type="PROSITE" id="PS51030"/>
    </source>
</evidence>
<keyword evidence="8" id="KW-0539">Nucleus</keyword>
<sequence length="261" mass="30442">MFRSITSCNRWDYVCGDKAIGRNFFAITCESCKAFFRRYALKNKPFECPSNGKCMLTPKTRQLCKKCRLEKCFTMGMKKELIRSCEENQLRYLQVIENKRKQQMIQNTDSVDSSHSTNSCVSMTTQTDVVNDFITELIESTLNISDAELNEQIMDIEMTINTSKNVQIYDEICHKYAQMSVSPIFRVIPDYEGWKELEYNRISELLCASNTPNISYVHVMKDLLVKVWPELESDPVIRNLFTAIILFNPKRPNLTHRHNVQ</sequence>
<evidence type="ECO:0000313" key="11">
    <source>
        <dbReference type="Proteomes" id="UP000728032"/>
    </source>
</evidence>